<feature type="domain" description="RNA polymerase sigma-70 region 4" evidence="7">
    <location>
        <begin position="226"/>
        <end position="274"/>
    </location>
</feature>
<dbReference type="CDD" id="cd06171">
    <property type="entry name" value="Sigma70_r4"/>
    <property type="match status" value="1"/>
</dbReference>
<dbReference type="Gene3D" id="1.20.120.1810">
    <property type="match status" value="1"/>
</dbReference>
<dbReference type="Pfam" id="PF04539">
    <property type="entry name" value="Sigma70_r3"/>
    <property type="match status" value="1"/>
</dbReference>
<evidence type="ECO:0000256" key="2">
    <source>
        <dbReference type="ARBA" id="ARBA00023082"/>
    </source>
</evidence>
<comment type="caution">
    <text evidence="8">The sequence shown here is derived from an EMBL/GenBank/DDBJ whole genome shotgun (WGS) entry which is preliminary data.</text>
</comment>
<dbReference type="InterPro" id="IPR007627">
    <property type="entry name" value="RNA_pol_sigma70_r2"/>
</dbReference>
<dbReference type="InterPro" id="IPR007630">
    <property type="entry name" value="RNA_pol_sigma70_r4"/>
</dbReference>
<dbReference type="SUPFAM" id="SSF88946">
    <property type="entry name" value="Sigma2 domain of RNA polymerase sigma factors"/>
    <property type="match status" value="1"/>
</dbReference>
<keyword evidence="4" id="KW-0804">Transcription</keyword>
<gene>
    <name evidence="8" type="ORF">F4553_002150</name>
</gene>
<dbReference type="GO" id="GO:0016987">
    <property type="term" value="F:sigma factor activity"/>
    <property type="evidence" value="ECO:0007669"/>
    <property type="project" value="UniProtKB-KW"/>
</dbReference>
<evidence type="ECO:0000256" key="1">
    <source>
        <dbReference type="ARBA" id="ARBA00023015"/>
    </source>
</evidence>
<dbReference type="GO" id="GO:0006352">
    <property type="term" value="P:DNA-templated transcription initiation"/>
    <property type="evidence" value="ECO:0007669"/>
    <property type="project" value="InterPro"/>
</dbReference>
<dbReference type="PANTHER" id="PTHR30385:SF4">
    <property type="entry name" value="RNA POLYMERASE SIGMA-E FACTOR"/>
    <property type="match status" value="1"/>
</dbReference>
<evidence type="ECO:0000259" key="7">
    <source>
        <dbReference type="Pfam" id="PF04545"/>
    </source>
</evidence>
<dbReference type="Pfam" id="PF04542">
    <property type="entry name" value="Sigma70_r2"/>
    <property type="match status" value="1"/>
</dbReference>
<protein>
    <submittedName>
        <fullName evidence="8">RNA polymerase sigma-B factor</fullName>
    </submittedName>
</protein>
<proteinExistence type="predicted"/>
<sequence>MTALVEQLVEQDRQSSLPDAEDVLRRALGGDRDVEASLLELLATLPATHPDRAAVRQQLVVLYMPLAKHFARRMCQHDALLEDLTQVAMIGLIKAVDGFDHSRGVAFAGYASPTIIGELKRYFRDKGWSVRVPRRLQELKAEVAKASEELAQRNGVRPSSAQLAVHMGIPERDVAEALEAATAQYATSLQTLVGSSSGEAVELGELLGDVDPALEAVELRLMLRSAMAGLAPREQKIIALRFVDNLTQSEIAEELGISQMHVSRLLTRVLADLRTTLTK</sequence>
<accession>A0A841BPL3</accession>
<dbReference type="AlphaFoldDB" id="A0A841BPL3"/>
<organism evidence="8 9">
    <name type="scientific">Allocatelliglobosispora scoriae</name>
    <dbReference type="NCBI Taxonomy" id="643052"/>
    <lineage>
        <taxon>Bacteria</taxon>
        <taxon>Bacillati</taxon>
        <taxon>Actinomycetota</taxon>
        <taxon>Actinomycetes</taxon>
        <taxon>Micromonosporales</taxon>
        <taxon>Micromonosporaceae</taxon>
        <taxon>Allocatelliglobosispora</taxon>
    </lineage>
</organism>
<dbReference type="InterPro" id="IPR014284">
    <property type="entry name" value="RNA_pol_sigma-70_dom"/>
</dbReference>
<dbReference type="GO" id="GO:0003677">
    <property type="term" value="F:DNA binding"/>
    <property type="evidence" value="ECO:0007669"/>
    <property type="project" value="UniProtKB-KW"/>
</dbReference>
<evidence type="ECO:0000259" key="5">
    <source>
        <dbReference type="Pfam" id="PF04539"/>
    </source>
</evidence>
<dbReference type="SUPFAM" id="SSF88659">
    <property type="entry name" value="Sigma3 and sigma4 domains of RNA polymerase sigma factors"/>
    <property type="match status" value="2"/>
</dbReference>
<dbReference type="EMBL" id="JACHMN010000002">
    <property type="protein sequence ID" value="MBB5868771.1"/>
    <property type="molecule type" value="Genomic_DNA"/>
</dbReference>
<dbReference type="InterPro" id="IPR013324">
    <property type="entry name" value="RNA_pol_sigma_r3/r4-like"/>
</dbReference>
<evidence type="ECO:0000256" key="3">
    <source>
        <dbReference type="ARBA" id="ARBA00023125"/>
    </source>
</evidence>
<dbReference type="PRINTS" id="PR00046">
    <property type="entry name" value="SIGMA70FCT"/>
</dbReference>
<keyword evidence="1" id="KW-0805">Transcription regulation</keyword>
<dbReference type="Gene3D" id="1.10.10.10">
    <property type="entry name" value="Winged helix-like DNA-binding domain superfamily/Winged helix DNA-binding domain"/>
    <property type="match status" value="2"/>
</dbReference>
<dbReference type="InterPro" id="IPR036388">
    <property type="entry name" value="WH-like_DNA-bd_sf"/>
</dbReference>
<dbReference type="Pfam" id="PF04545">
    <property type="entry name" value="Sigma70_r4"/>
    <property type="match status" value="1"/>
</dbReference>
<keyword evidence="9" id="KW-1185">Reference proteome</keyword>
<dbReference type="InterPro" id="IPR007624">
    <property type="entry name" value="RNA_pol_sigma70_r3"/>
</dbReference>
<feature type="domain" description="RNA polymerase sigma-70 region 2" evidence="6">
    <location>
        <begin position="59"/>
        <end position="128"/>
    </location>
</feature>
<evidence type="ECO:0000313" key="9">
    <source>
        <dbReference type="Proteomes" id="UP000587527"/>
    </source>
</evidence>
<dbReference type="InterPro" id="IPR014322">
    <property type="entry name" value="RNA_pol_sigma-B/F/G"/>
</dbReference>
<evidence type="ECO:0000313" key="8">
    <source>
        <dbReference type="EMBL" id="MBB5868771.1"/>
    </source>
</evidence>
<dbReference type="InterPro" id="IPR013325">
    <property type="entry name" value="RNA_pol_sigma_r2"/>
</dbReference>
<dbReference type="InterPro" id="IPR000943">
    <property type="entry name" value="RNA_pol_sigma70"/>
</dbReference>
<dbReference type="RefSeq" id="WP_184834955.1">
    <property type="nucleotide sequence ID" value="NZ_JACHMN010000002.1"/>
</dbReference>
<dbReference type="NCBIfam" id="TIGR02937">
    <property type="entry name" value="sigma70-ECF"/>
    <property type="match status" value="1"/>
</dbReference>
<reference evidence="8 9" key="1">
    <citation type="submission" date="2020-08" db="EMBL/GenBank/DDBJ databases">
        <title>Sequencing the genomes of 1000 actinobacteria strains.</title>
        <authorList>
            <person name="Klenk H.-P."/>
        </authorList>
    </citation>
    <scope>NUCLEOTIDE SEQUENCE [LARGE SCALE GENOMIC DNA]</scope>
    <source>
        <strain evidence="8 9">DSM 45362</strain>
    </source>
</reference>
<evidence type="ECO:0000259" key="6">
    <source>
        <dbReference type="Pfam" id="PF04542"/>
    </source>
</evidence>
<dbReference type="Proteomes" id="UP000587527">
    <property type="component" value="Unassembled WGS sequence"/>
</dbReference>
<feature type="domain" description="RNA polymerase sigma-70 region 3" evidence="5">
    <location>
        <begin position="141"/>
        <end position="197"/>
    </location>
</feature>
<evidence type="ECO:0000256" key="4">
    <source>
        <dbReference type="ARBA" id="ARBA00023163"/>
    </source>
</evidence>
<keyword evidence="2" id="KW-0731">Sigma factor</keyword>
<name>A0A841BPL3_9ACTN</name>
<dbReference type="PANTHER" id="PTHR30385">
    <property type="entry name" value="SIGMA FACTOR F FLAGELLAR"/>
    <property type="match status" value="1"/>
</dbReference>
<dbReference type="NCBIfam" id="TIGR02980">
    <property type="entry name" value="SigBFG"/>
    <property type="match status" value="1"/>
</dbReference>
<keyword evidence="3" id="KW-0238">DNA-binding</keyword>